<feature type="domain" description="Biotin protein ligase C-terminal" evidence="4">
    <location>
        <begin position="255"/>
        <end position="295"/>
    </location>
</feature>
<evidence type="ECO:0000256" key="1">
    <source>
        <dbReference type="ARBA" id="ARBA00022598"/>
    </source>
</evidence>
<proteinExistence type="predicted"/>
<dbReference type="Pfam" id="PF02237">
    <property type="entry name" value="BPL_C"/>
    <property type="match status" value="1"/>
</dbReference>
<keyword evidence="1 6" id="KW-0436">Ligase</keyword>
<dbReference type="Gene3D" id="3.30.930.10">
    <property type="entry name" value="Bira Bifunctional Protein, Domain 2"/>
    <property type="match status" value="1"/>
</dbReference>
<dbReference type="AlphaFoldDB" id="A0A553G1F2"/>
<accession>A0A553G1F2</accession>
<dbReference type="GO" id="GO:0005737">
    <property type="term" value="C:cytoplasm"/>
    <property type="evidence" value="ECO:0007669"/>
    <property type="project" value="TreeGrafter"/>
</dbReference>
<dbReference type="PANTHER" id="PTHR12835">
    <property type="entry name" value="BIOTIN PROTEIN LIGASE"/>
    <property type="match status" value="1"/>
</dbReference>
<dbReference type="NCBIfam" id="TIGR00121">
    <property type="entry name" value="birA_ligase"/>
    <property type="match status" value="1"/>
</dbReference>
<evidence type="ECO:0000259" key="5">
    <source>
        <dbReference type="Pfam" id="PF03099"/>
    </source>
</evidence>
<feature type="domain" description="BPL/LPL catalytic" evidence="5">
    <location>
        <begin position="23"/>
        <end position="125"/>
    </location>
</feature>
<dbReference type="Pfam" id="PF03099">
    <property type="entry name" value="BPL_LplA_LipB"/>
    <property type="match status" value="1"/>
</dbReference>
<evidence type="ECO:0000259" key="4">
    <source>
        <dbReference type="Pfam" id="PF02237"/>
    </source>
</evidence>
<dbReference type="Proteomes" id="UP000320443">
    <property type="component" value="Unassembled WGS sequence"/>
</dbReference>
<protein>
    <recommendedName>
        <fullName evidence="3">biotin--[biotin carboxyl-carrier protein] ligase</fullName>
        <ecNumber evidence="3">6.3.4.15</ecNumber>
    </recommendedName>
</protein>
<gene>
    <name evidence="6" type="ORF">FNY97_02675</name>
</gene>
<dbReference type="RefSeq" id="WP_144013046.1">
    <property type="nucleotide sequence ID" value="NZ_VKDK01000003.1"/>
</dbReference>
<dbReference type="InterPro" id="IPR003142">
    <property type="entry name" value="BPL_C"/>
</dbReference>
<keyword evidence="7" id="KW-1185">Reference proteome</keyword>
<dbReference type="InterPro" id="IPR004408">
    <property type="entry name" value="Biotin_CoA_COase_ligase"/>
</dbReference>
<reference evidence="6 7" key="1">
    <citation type="submission" date="2019-07" db="EMBL/GenBank/DDBJ databases">
        <title>Draft genome of C. aurimucosum strain 2274.</title>
        <authorList>
            <person name="Pacheco L.G.C."/>
            <person name="Aguiar E.R.G.R."/>
            <person name="Santos C.S."/>
            <person name="Rocha D.J.P.G."/>
            <person name="Sant'Anna L.O."/>
            <person name="Mattos-Guaraldi A.L."/>
            <person name="Santos L.S."/>
        </authorList>
    </citation>
    <scope>NUCLEOTIDE SEQUENCE [LARGE SCALE GENOMIC DNA]</scope>
    <source>
        <strain evidence="6 7">2274</strain>
    </source>
</reference>
<evidence type="ECO:0000313" key="6">
    <source>
        <dbReference type="EMBL" id="TRX63336.1"/>
    </source>
</evidence>
<evidence type="ECO:0000256" key="3">
    <source>
        <dbReference type="ARBA" id="ARBA00024227"/>
    </source>
</evidence>
<evidence type="ECO:0000313" key="7">
    <source>
        <dbReference type="Proteomes" id="UP000320443"/>
    </source>
</evidence>
<name>A0A553G1F2_9CORY</name>
<organism evidence="6 7">
    <name type="scientific">Corynebacterium hiratae</name>
    <dbReference type="NCBI Taxonomy" id="3139423"/>
    <lineage>
        <taxon>Bacteria</taxon>
        <taxon>Bacillati</taxon>
        <taxon>Actinomycetota</taxon>
        <taxon>Actinomycetes</taxon>
        <taxon>Mycobacteriales</taxon>
        <taxon>Corynebacteriaceae</taxon>
        <taxon>Corynebacterium</taxon>
    </lineage>
</organism>
<dbReference type="PANTHER" id="PTHR12835:SF5">
    <property type="entry name" value="BIOTIN--PROTEIN LIGASE"/>
    <property type="match status" value="1"/>
</dbReference>
<dbReference type="GO" id="GO:0004077">
    <property type="term" value="F:biotin--[biotin carboxyl-carrier protein] ligase activity"/>
    <property type="evidence" value="ECO:0007669"/>
    <property type="project" value="UniProtKB-EC"/>
</dbReference>
<dbReference type="InterPro" id="IPR045864">
    <property type="entry name" value="aa-tRNA-synth_II/BPL/LPL"/>
</dbReference>
<dbReference type="SUPFAM" id="SSF55681">
    <property type="entry name" value="Class II aaRS and biotin synthetases"/>
    <property type="match status" value="2"/>
</dbReference>
<dbReference type="InterPro" id="IPR004143">
    <property type="entry name" value="BPL_LPL_catalytic"/>
</dbReference>
<comment type="caution">
    <text evidence="6">The sequence shown here is derived from an EMBL/GenBank/DDBJ whole genome shotgun (WGS) entry which is preliminary data.</text>
</comment>
<keyword evidence="2" id="KW-0092">Biotin</keyword>
<dbReference type="EMBL" id="VKDK01000003">
    <property type="protein sequence ID" value="TRX63336.1"/>
    <property type="molecule type" value="Genomic_DNA"/>
</dbReference>
<dbReference type="EC" id="6.3.4.15" evidence="3"/>
<dbReference type="CDD" id="cd16442">
    <property type="entry name" value="BPL"/>
    <property type="match status" value="1"/>
</dbReference>
<evidence type="ECO:0000256" key="2">
    <source>
        <dbReference type="ARBA" id="ARBA00023267"/>
    </source>
</evidence>
<sequence>MTALNLDRIREALDGDFSVIDYTESTGSTNTDLMEAEKVADGTVLLANEQVSGKGRLGRQWVSPAGSQLIFSVLILPDSLDHLGTLPLAAGLAVTDTVEGAVLKWPNDVQIDGKKLCGILAEAGPVGEAFKSAPKTEVSKAEVNKAEINKAEINKAEINKAEINKAEVNKAEIAPKTEAANPPSARVVVGMGINVTLTREELPIEAATSLSLEGLDTDRTELAITVLKNLRHRITQWEQQDSQLMADYRKVCSSIGQEVRLEAPTGDVTGTVEGVADDGRINVGGEYYSAGDVIHLRPAGQ</sequence>
<dbReference type="Gene3D" id="2.30.30.100">
    <property type="match status" value="1"/>
</dbReference>